<dbReference type="Proteomes" id="UP000886724">
    <property type="component" value="Unassembled WGS sequence"/>
</dbReference>
<protein>
    <submittedName>
        <fullName evidence="2">Flavodoxin family protein</fullName>
    </submittedName>
</protein>
<dbReference type="GO" id="GO:0070819">
    <property type="term" value="F:menaquinone-dependent protoporphyrinogen oxidase activity"/>
    <property type="evidence" value="ECO:0007669"/>
    <property type="project" value="TreeGrafter"/>
</dbReference>
<dbReference type="GO" id="GO:0016651">
    <property type="term" value="F:oxidoreductase activity, acting on NAD(P)H"/>
    <property type="evidence" value="ECO:0007669"/>
    <property type="project" value="UniProtKB-ARBA"/>
</dbReference>
<dbReference type="NCBIfam" id="NF045594">
    <property type="entry name" value="flavodox_BilS"/>
    <property type="match status" value="1"/>
</dbReference>
<dbReference type="Gene3D" id="3.40.50.360">
    <property type="match status" value="1"/>
</dbReference>
<feature type="domain" description="Flavodoxin-like" evidence="1">
    <location>
        <begin position="5"/>
        <end position="157"/>
    </location>
</feature>
<dbReference type="AlphaFoldDB" id="A0A9D1XKU2"/>
<accession>A0A9D1XKU2</accession>
<sequence length="168" mass="18997">MKVTIIFDSNTGNTKQIASCIQETCQEQNIELIESIDDADLIFLGTWIDKGNCSHKIQEILKSLKNKKIAFFATAGFGGSQEYYDKLAARFDTTVDSSNQILGHFFCQGKMPLATRERYVKMIQEHPEDKRLQVSLDNFDAALSHPDQSDLDNAKKYALDILKQVNTN</sequence>
<dbReference type="GO" id="GO:0010181">
    <property type="term" value="F:FMN binding"/>
    <property type="evidence" value="ECO:0007669"/>
    <property type="project" value="InterPro"/>
</dbReference>
<dbReference type="PANTHER" id="PTHR38030:SF2">
    <property type="entry name" value="PROTOPORPHYRINOGEN IX DEHYDROGENASE [QUINONE]"/>
    <property type="match status" value="1"/>
</dbReference>
<dbReference type="PANTHER" id="PTHR38030">
    <property type="entry name" value="PROTOPORPHYRINOGEN IX DEHYDROGENASE [MENAQUINONE]"/>
    <property type="match status" value="1"/>
</dbReference>
<evidence type="ECO:0000313" key="3">
    <source>
        <dbReference type="Proteomes" id="UP000886724"/>
    </source>
</evidence>
<gene>
    <name evidence="2" type="ORF">H9980_03760</name>
</gene>
<reference evidence="2" key="1">
    <citation type="journal article" date="2021" name="PeerJ">
        <title>Extensive microbial diversity within the chicken gut microbiome revealed by metagenomics and culture.</title>
        <authorList>
            <person name="Gilroy R."/>
            <person name="Ravi A."/>
            <person name="Getino M."/>
            <person name="Pursley I."/>
            <person name="Horton D.L."/>
            <person name="Alikhan N.F."/>
            <person name="Baker D."/>
            <person name="Gharbi K."/>
            <person name="Hall N."/>
            <person name="Watson M."/>
            <person name="Adriaenssens E.M."/>
            <person name="Foster-Nyarko E."/>
            <person name="Jarju S."/>
            <person name="Secka A."/>
            <person name="Antonio M."/>
            <person name="Oren A."/>
            <person name="Chaudhuri R.R."/>
            <person name="La Ragione R."/>
            <person name="Hildebrand F."/>
            <person name="Pallen M.J."/>
        </authorList>
    </citation>
    <scope>NUCLEOTIDE SEQUENCE</scope>
    <source>
        <strain evidence="2">ChiGjej1B1-14440</strain>
    </source>
</reference>
<proteinExistence type="predicted"/>
<evidence type="ECO:0000259" key="1">
    <source>
        <dbReference type="Pfam" id="PF12641"/>
    </source>
</evidence>
<comment type="caution">
    <text evidence="2">The sequence shown here is derived from an EMBL/GenBank/DDBJ whole genome shotgun (WGS) entry which is preliminary data.</text>
</comment>
<name>A0A9D1XKU2_9FIRM</name>
<dbReference type="InterPro" id="IPR054633">
    <property type="entry name" value="BilS"/>
</dbReference>
<dbReference type="GO" id="GO:0006783">
    <property type="term" value="P:heme biosynthetic process"/>
    <property type="evidence" value="ECO:0007669"/>
    <property type="project" value="TreeGrafter"/>
</dbReference>
<dbReference type="PROSITE" id="PS00201">
    <property type="entry name" value="FLAVODOXIN"/>
    <property type="match status" value="1"/>
</dbReference>
<evidence type="ECO:0000313" key="2">
    <source>
        <dbReference type="EMBL" id="HIX81075.1"/>
    </source>
</evidence>
<dbReference type="SUPFAM" id="SSF52218">
    <property type="entry name" value="Flavoproteins"/>
    <property type="match status" value="1"/>
</dbReference>
<dbReference type="EMBL" id="DXET01000088">
    <property type="protein sequence ID" value="HIX81075.1"/>
    <property type="molecule type" value="Genomic_DNA"/>
</dbReference>
<dbReference type="InterPro" id="IPR001226">
    <property type="entry name" value="Flavodoxin_CS"/>
</dbReference>
<dbReference type="InterPro" id="IPR008254">
    <property type="entry name" value="Flavodoxin/NO_synth"/>
</dbReference>
<dbReference type="Pfam" id="PF12641">
    <property type="entry name" value="Flavodoxin_3"/>
    <property type="match status" value="1"/>
</dbReference>
<organism evidence="2 3">
    <name type="scientific">Candidatus Erysipelatoclostridium merdavium</name>
    <dbReference type="NCBI Taxonomy" id="2838566"/>
    <lineage>
        <taxon>Bacteria</taxon>
        <taxon>Bacillati</taxon>
        <taxon>Bacillota</taxon>
        <taxon>Erysipelotrichia</taxon>
        <taxon>Erysipelotrichales</taxon>
        <taxon>Erysipelotrichales incertae sedis</taxon>
    </lineage>
</organism>
<dbReference type="GO" id="GO:0009055">
    <property type="term" value="F:electron transfer activity"/>
    <property type="evidence" value="ECO:0007669"/>
    <property type="project" value="InterPro"/>
</dbReference>
<reference evidence="2" key="2">
    <citation type="submission" date="2021-04" db="EMBL/GenBank/DDBJ databases">
        <authorList>
            <person name="Gilroy R."/>
        </authorList>
    </citation>
    <scope>NUCLEOTIDE SEQUENCE</scope>
    <source>
        <strain evidence="2">ChiGjej1B1-14440</strain>
    </source>
</reference>
<dbReference type="InterPro" id="IPR029039">
    <property type="entry name" value="Flavoprotein-like_sf"/>
</dbReference>
<dbReference type="InterPro" id="IPR052200">
    <property type="entry name" value="Protoporphyrinogen_IX_DH"/>
</dbReference>